<reference evidence="2 3" key="1">
    <citation type="submission" date="2019-08" db="EMBL/GenBank/DDBJ databases">
        <title>Deep-cultivation of Planctomycetes and their phenomic and genomic characterization uncovers novel biology.</title>
        <authorList>
            <person name="Wiegand S."/>
            <person name="Jogler M."/>
            <person name="Boedeker C."/>
            <person name="Pinto D."/>
            <person name="Vollmers J."/>
            <person name="Rivas-Marin E."/>
            <person name="Kohn T."/>
            <person name="Peeters S.H."/>
            <person name="Heuer A."/>
            <person name="Rast P."/>
            <person name="Oberbeckmann S."/>
            <person name="Bunk B."/>
            <person name="Jeske O."/>
            <person name="Meyerdierks A."/>
            <person name="Storesund J.E."/>
            <person name="Kallscheuer N."/>
            <person name="Luecker S."/>
            <person name="Lage O.M."/>
            <person name="Pohl T."/>
            <person name="Merkel B.J."/>
            <person name="Hornburger P."/>
            <person name="Mueller R.-W."/>
            <person name="Bruemmer F."/>
            <person name="Labrenz M."/>
            <person name="Spormann A.M."/>
            <person name="Op den Camp H."/>
            <person name="Overmann J."/>
            <person name="Amann R."/>
            <person name="Jetten M.S.M."/>
            <person name="Mascher T."/>
            <person name="Medema M.H."/>
            <person name="Devos D.P."/>
            <person name="Kaster A.-K."/>
            <person name="Ovreas L."/>
            <person name="Rohde M."/>
            <person name="Galperin M.Y."/>
            <person name="Jogler C."/>
        </authorList>
    </citation>
    <scope>NUCLEOTIDE SEQUENCE [LARGE SCALE GENOMIC DNA]</scope>
    <source>
        <strain evidence="2 3">OJF2</strain>
    </source>
</reference>
<sequence>MVAEGADHEVRRELFRAGRRGGLVRLDMLAQQTGHLPVTTAAWRRAAELWDEGVGEGRSGSTATTAIPRHRLRLCRSHPDGRRSRLR</sequence>
<keyword evidence="3" id="KW-1185">Reference proteome</keyword>
<dbReference type="KEGG" id="agv:OJF2_71840"/>
<accession>A0A5B9WFC4</accession>
<organism evidence="2 3">
    <name type="scientific">Aquisphaera giovannonii</name>
    <dbReference type="NCBI Taxonomy" id="406548"/>
    <lineage>
        <taxon>Bacteria</taxon>
        <taxon>Pseudomonadati</taxon>
        <taxon>Planctomycetota</taxon>
        <taxon>Planctomycetia</taxon>
        <taxon>Isosphaerales</taxon>
        <taxon>Isosphaeraceae</taxon>
        <taxon>Aquisphaera</taxon>
    </lineage>
</organism>
<dbReference type="EMBL" id="CP042997">
    <property type="protein sequence ID" value="QEH38580.1"/>
    <property type="molecule type" value="Genomic_DNA"/>
</dbReference>
<feature type="region of interest" description="Disordered" evidence="1">
    <location>
        <begin position="54"/>
        <end position="87"/>
    </location>
</feature>
<gene>
    <name evidence="2" type="ORF">OJF2_71840</name>
</gene>
<evidence type="ECO:0000313" key="3">
    <source>
        <dbReference type="Proteomes" id="UP000324233"/>
    </source>
</evidence>
<protein>
    <submittedName>
        <fullName evidence="2">Uncharacterized protein</fullName>
    </submittedName>
</protein>
<dbReference type="AlphaFoldDB" id="A0A5B9WFC4"/>
<dbReference type="Proteomes" id="UP000324233">
    <property type="component" value="Chromosome"/>
</dbReference>
<evidence type="ECO:0000313" key="2">
    <source>
        <dbReference type="EMBL" id="QEH38580.1"/>
    </source>
</evidence>
<evidence type="ECO:0000256" key="1">
    <source>
        <dbReference type="SAM" id="MobiDB-lite"/>
    </source>
</evidence>
<proteinExistence type="predicted"/>
<name>A0A5B9WFC4_9BACT</name>
<feature type="compositionally biased region" description="Basic and acidic residues" evidence="1">
    <location>
        <begin position="77"/>
        <end position="87"/>
    </location>
</feature>